<protein>
    <submittedName>
        <fullName evidence="1">Arginine utilization protein RocB</fullName>
    </submittedName>
</protein>
<organism evidence="1 2">
    <name type="scientific">Scopulibacillus darangshiensis</name>
    <dbReference type="NCBI Taxonomy" id="442528"/>
    <lineage>
        <taxon>Bacteria</taxon>
        <taxon>Bacillati</taxon>
        <taxon>Bacillota</taxon>
        <taxon>Bacilli</taxon>
        <taxon>Bacillales</taxon>
        <taxon>Sporolactobacillaceae</taxon>
        <taxon>Scopulibacillus</taxon>
    </lineage>
</organism>
<dbReference type="OrthoDB" id="9792335at2"/>
<dbReference type="SUPFAM" id="SSF53187">
    <property type="entry name" value="Zn-dependent exopeptidases"/>
    <property type="match status" value="1"/>
</dbReference>
<dbReference type="PANTHER" id="PTHR43808">
    <property type="entry name" value="ACETYLORNITHINE DEACETYLASE"/>
    <property type="match status" value="1"/>
</dbReference>
<dbReference type="InterPro" id="IPR050072">
    <property type="entry name" value="Peptidase_M20A"/>
</dbReference>
<proteinExistence type="predicted"/>
<dbReference type="InterPro" id="IPR012166">
    <property type="entry name" value="Uncharacterised_RocB"/>
</dbReference>
<dbReference type="Gene3D" id="3.40.630.10">
    <property type="entry name" value="Zn peptidases"/>
    <property type="match status" value="1"/>
</dbReference>
<evidence type="ECO:0000313" key="2">
    <source>
        <dbReference type="Proteomes" id="UP000295416"/>
    </source>
</evidence>
<dbReference type="PIRSF" id="PIRSF010386">
    <property type="entry name" value="RocB"/>
    <property type="match status" value="1"/>
</dbReference>
<dbReference type="Proteomes" id="UP000295416">
    <property type="component" value="Unassembled WGS sequence"/>
</dbReference>
<name>A0A4R2PA23_9BACL</name>
<dbReference type="RefSeq" id="WP_132743495.1">
    <property type="nucleotide sequence ID" value="NZ_SLXK01000002.1"/>
</dbReference>
<keyword evidence="2" id="KW-1185">Reference proteome</keyword>
<sequence>MKRWQTKEQLKDLLVKLIEIPSVTGSDAEIAMSEYIHLRLADLNYFKTYPHMLELHPTDDGRKLVTALVKKGDAKKTVILLSHFDVVDVEDFGEWKNLAFRPEELTIAFGQEKGKVPDEVQKDIENGNWLFGRGSMDMKAGLTLQMSLIEEACAGRFDGNLLLLSVPDEEANSLGMRTAAGVLLDLAERYHLDYTTLLNAEPSFARYPGDQHKYIYTGSVGKILPGFFCYGQEAHVGEPYSGLNANYMVSEITKLMELNTDFSEMVDDEVTPPPTNLMQKDLKDDYSVQIPNTAVTLFNLLTLEQPLEDINEQLRKVADQATEHIEDHYFEQANKFSQWTDYKPDPMSVRVMTFEELTNEAIALYGRSEIERREAYILANFNELGDRDLSTRLVFDLASLCKHLAPMVVMFYSPPFYPAISSKNVDITQTVLKKVMAYADSENIGLAYQNYFAGLSDLSYAGLPQGTSSLNALFGNMPLYGKRYSLPIDALKALDLPVLNLGPYGKDAHKWTERLDIDYSFETLPPMLKFTVDQLLK</sequence>
<reference evidence="1 2" key="1">
    <citation type="submission" date="2019-03" db="EMBL/GenBank/DDBJ databases">
        <title>Genomic Encyclopedia of Type Strains, Phase IV (KMG-IV): sequencing the most valuable type-strain genomes for metagenomic binning, comparative biology and taxonomic classification.</title>
        <authorList>
            <person name="Goeker M."/>
        </authorList>
    </citation>
    <scope>NUCLEOTIDE SEQUENCE [LARGE SCALE GENOMIC DNA]</scope>
    <source>
        <strain evidence="1 2">DSM 19377</strain>
    </source>
</reference>
<dbReference type="InterPro" id="IPR002933">
    <property type="entry name" value="Peptidase_M20"/>
</dbReference>
<accession>A0A4R2PA23</accession>
<dbReference type="Pfam" id="PF01546">
    <property type="entry name" value="Peptidase_M20"/>
    <property type="match status" value="1"/>
</dbReference>
<dbReference type="GO" id="GO:0016787">
    <property type="term" value="F:hydrolase activity"/>
    <property type="evidence" value="ECO:0007669"/>
    <property type="project" value="InterPro"/>
</dbReference>
<dbReference type="PANTHER" id="PTHR43808:SF27">
    <property type="entry name" value="PROTEIN ROCB"/>
    <property type="match status" value="1"/>
</dbReference>
<comment type="caution">
    <text evidence="1">The sequence shown here is derived from an EMBL/GenBank/DDBJ whole genome shotgun (WGS) entry which is preliminary data.</text>
</comment>
<evidence type="ECO:0000313" key="1">
    <source>
        <dbReference type="EMBL" id="TCP31787.1"/>
    </source>
</evidence>
<dbReference type="EMBL" id="SLXK01000002">
    <property type="protein sequence ID" value="TCP31787.1"/>
    <property type="molecule type" value="Genomic_DNA"/>
</dbReference>
<gene>
    <name evidence="1" type="ORF">EV207_102280</name>
</gene>
<dbReference type="AlphaFoldDB" id="A0A4R2PA23"/>